<dbReference type="GO" id="GO:0003743">
    <property type="term" value="F:translation initiation factor activity"/>
    <property type="evidence" value="ECO:0007669"/>
    <property type="project" value="UniProtKB-KW"/>
</dbReference>
<dbReference type="GO" id="GO:0016020">
    <property type="term" value="C:membrane"/>
    <property type="evidence" value="ECO:0007669"/>
    <property type="project" value="TreeGrafter"/>
</dbReference>
<dbReference type="PANTHER" id="PTHR14208:SF2">
    <property type="entry name" value="PROTEIN KRASAVIETZ"/>
    <property type="match status" value="1"/>
</dbReference>
<dbReference type="Pfam" id="PF25504">
    <property type="entry name" value="HEAT_5MP1_2"/>
    <property type="match status" value="1"/>
</dbReference>
<dbReference type="InterPro" id="IPR016024">
    <property type="entry name" value="ARM-type_fold"/>
</dbReference>
<dbReference type="VEuPathDB" id="GiardiaDB:GMRT_10855"/>
<dbReference type="InterPro" id="IPR051245">
    <property type="entry name" value="eIF5-mimic_regulator"/>
</dbReference>
<evidence type="ECO:0000259" key="1">
    <source>
        <dbReference type="PROSITE" id="PS51363"/>
    </source>
</evidence>
<protein>
    <submittedName>
        <fullName evidence="2">Eukaryotic initiation factor 5C</fullName>
    </submittedName>
</protein>
<dbReference type="EMBL" id="VDLU01000003">
    <property type="protein sequence ID" value="TNJ27551.1"/>
    <property type="molecule type" value="Genomic_DNA"/>
</dbReference>
<dbReference type="AlphaFoldDB" id="A0A4Z1T524"/>
<proteinExistence type="predicted"/>
<evidence type="ECO:0000313" key="3">
    <source>
        <dbReference type="Proteomes" id="UP000315496"/>
    </source>
</evidence>
<dbReference type="InterPro" id="IPR003307">
    <property type="entry name" value="W2_domain"/>
</dbReference>
<feature type="domain" description="W2" evidence="1">
    <location>
        <begin position="258"/>
        <end position="413"/>
    </location>
</feature>
<dbReference type="SUPFAM" id="SSF48371">
    <property type="entry name" value="ARM repeat"/>
    <property type="match status" value="1"/>
</dbReference>
<accession>A0A4Z1T524</accession>
<sequence>MSRPIQGAVEGSRVRTRKRHIVVQKDPESFLALLEPCLEGTLDDIAVKLDSADLDYKLYNEFLFDRLISGSVGLCFGRADAAKQPLSPSLLSGPIDEAKDWATLLEKLLRKKRYLRDPLNETAGRVMLCIDTVPQYTEHITHLCAYLASFDLLGSSKTTEFFLLNLLRIRNVVLSGQALSIVSSFSNKLSEIVGVDAAWACLVSGDVVTKLNEFAPEEFSGGDDIDAKGGGSGFDIDRFLRLLEEKYGLDWFSTQYRRMQSMRAIKKLQDELTESFLRDGAVEAEVYKKIDAFADSAGLSNEETVELVWNAVSQCFKGRDIPATLRRLTPYLLKYVGDDLRTEAKLLSLVQSTCYENPSLIDGFKPIVMMLYDAEVIEGDVIVEWFNSDSGQGRAAFNHQLADFVNWLQMDLE</sequence>
<dbReference type="Proteomes" id="UP000315496">
    <property type="component" value="Chromosome 3"/>
</dbReference>
<evidence type="ECO:0000313" key="2">
    <source>
        <dbReference type="EMBL" id="TNJ27551.1"/>
    </source>
</evidence>
<name>A0A4Z1T524_GIAMU</name>
<dbReference type="InterPro" id="IPR057397">
    <property type="entry name" value="HEAT_5MP1_2"/>
</dbReference>
<keyword evidence="2" id="KW-0648">Protein biosynthesis</keyword>
<gene>
    <name evidence="2" type="ORF">GMRT_10855</name>
</gene>
<keyword evidence="2" id="KW-0396">Initiation factor</keyword>
<dbReference type="Gene3D" id="1.25.40.180">
    <property type="match status" value="1"/>
</dbReference>
<dbReference type="Pfam" id="PF02020">
    <property type="entry name" value="W2"/>
    <property type="match status" value="1"/>
</dbReference>
<organism evidence="2 3">
    <name type="scientific">Giardia muris</name>
    <dbReference type="NCBI Taxonomy" id="5742"/>
    <lineage>
        <taxon>Eukaryota</taxon>
        <taxon>Metamonada</taxon>
        <taxon>Diplomonadida</taxon>
        <taxon>Hexamitidae</taxon>
        <taxon>Giardiinae</taxon>
        <taxon>Giardia</taxon>
    </lineage>
</organism>
<dbReference type="SMART" id="SM00515">
    <property type="entry name" value="eIF5C"/>
    <property type="match status" value="1"/>
</dbReference>
<dbReference type="OrthoDB" id="1727522at2759"/>
<comment type="caution">
    <text evidence="2">The sequence shown here is derived from an EMBL/GenBank/DDBJ whole genome shotgun (WGS) entry which is preliminary data.</text>
</comment>
<dbReference type="GO" id="GO:0005737">
    <property type="term" value="C:cytoplasm"/>
    <property type="evidence" value="ECO:0007669"/>
    <property type="project" value="TreeGrafter"/>
</dbReference>
<reference evidence="2 3" key="1">
    <citation type="submission" date="2019-05" db="EMBL/GenBank/DDBJ databases">
        <title>The compact genome of Giardia muris reveals important steps in the evolution of intestinal protozoan parasites.</title>
        <authorList>
            <person name="Xu F."/>
            <person name="Jimenez-Gonzalez A."/>
            <person name="Einarsson E."/>
            <person name="Astvaldsson A."/>
            <person name="Peirasmaki D."/>
            <person name="Eckmann L."/>
            <person name="Andersson J.O."/>
            <person name="Svard S.G."/>
            <person name="Jerlstrom-Hultqvist J."/>
        </authorList>
    </citation>
    <scope>NUCLEOTIDE SEQUENCE [LARGE SCALE GENOMIC DNA]</scope>
    <source>
        <strain evidence="2 3">Roberts-Thomson</strain>
    </source>
</reference>
<keyword evidence="3" id="KW-1185">Reference proteome</keyword>
<dbReference type="PANTHER" id="PTHR14208">
    <property type="entry name" value="BASIC LEUCINE ZIPPER AND W2 DOMAIN-CONTAINING PROTEIN"/>
    <property type="match status" value="1"/>
</dbReference>
<dbReference type="PROSITE" id="PS51363">
    <property type="entry name" value="W2"/>
    <property type="match status" value="1"/>
</dbReference>